<dbReference type="PANTHER" id="PTHR14744">
    <property type="entry name" value="N-ALPHA-ACETYLTRANSFERASE 60"/>
    <property type="match status" value="1"/>
</dbReference>
<reference evidence="12" key="1">
    <citation type="submission" date="2022-10" db="EMBL/GenBank/DDBJ databases">
        <title>Novel sulphate-reducing endosymbionts in the free-living metamonad Anaeramoeba.</title>
        <authorList>
            <person name="Jerlstrom-Hultqvist J."/>
            <person name="Cepicka I."/>
            <person name="Gallot-Lavallee L."/>
            <person name="Salas-Leiva D."/>
            <person name="Curtis B.A."/>
            <person name="Zahonova K."/>
            <person name="Pipaliya S."/>
            <person name="Dacks J."/>
            <person name="Roger A.J."/>
        </authorList>
    </citation>
    <scope>NUCLEOTIDE SEQUENCE</scope>
    <source>
        <strain evidence="12">BMAN</strain>
    </source>
</reference>
<evidence type="ECO:0000256" key="1">
    <source>
        <dbReference type="ARBA" id="ARBA00013184"/>
    </source>
</evidence>
<evidence type="ECO:0000256" key="9">
    <source>
        <dbReference type="ARBA" id="ARBA00048017"/>
    </source>
</evidence>
<dbReference type="CDD" id="cd04301">
    <property type="entry name" value="NAT_SF"/>
    <property type="match status" value="1"/>
</dbReference>
<dbReference type="EC" id="2.3.1.48" evidence="1"/>
<evidence type="ECO:0000256" key="5">
    <source>
        <dbReference type="ARBA" id="ARBA00023315"/>
    </source>
</evidence>
<dbReference type="EMBL" id="JAPDFW010000098">
    <property type="protein sequence ID" value="KAJ5070140.1"/>
    <property type="molecule type" value="Genomic_DNA"/>
</dbReference>
<evidence type="ECO:0000256" key="2">
    <source>
        <dbReference type="ARBA" id="ARBA00022679"/>
    </source>
</evidence>
<gene>
    <name evidence="12" type="ORF">M0811_11169</name>
</gene>
<evidence type="ECO:0000256" key="10">
    <source>
        <dbReference type="ARBA" id="ARBA00048848"/>
    </source>
</evidence>
<comment type="catalytic activity">
    <reaction evidence="9">
        <text>L-lysyl-[protein] + acetyl-CoA = N(6)-acetyl-L-lysyl-[protein] + CoA + H(+)</text>
        <dbReference type="Rhea" id="RHEA:45948"/>
        <dbReference type="Rhea" id="RHEA-COMP:9752"/>
        <dbReference type="Rhea" id="RHEA-COMP:10731"/>
        <dbReference type="ChEBI" id="CHEBI:15378"/>
        <dbReference type="ChEBI" id="CHEBI:29969"/>
        <dbReference type="ChEBI" id="CHEBI:57287"/>
        <dbReference type="ChEBI" id="CHEBI:57288"/>
        <dbReference type="ChEBI" id="CHEBI:61930"/>
        <dbReference type="EC" id="2.3.1.48"/>
    </reaction>
</comment>
<evidence type="ECO:0000256" key="4">
    <source>
        <dbReference type="ARBA" id="ARBA00022853"/>
    </source>
</evidence>
<keyword evidence="3" id="KW-0159">Chromosome partition</keyword>
<dbReference type="EC" id="2.3.1.259" evidence="7"/>
<keyword evidence="5" id="KW-0012">Acyltransferase</keyword>
<dbReference type="AlphaFoldDB" id="A0A9Q0LDY3"/>
<dbReference type="Proteomes" id="UP001149090">
    <property type="component" value="Unassembled WGS sequence"/>
</dbReference>
<dbReference type="OrthoDB" id="47374at2759"/>
<dbReference type="GO" id="GO:0004402">
    <property type="term" value="F:histone acetyltransferase activity"/>
    <property type="evidence" value="ECO:0007669"/>
    <property type="project" value="TreeGrafter"/>
</dbReference>
<sequence>MKNYELDDFVLVDATKYTIEGLKLLDSLLFPIIYPEKHYENLLGKEYNCIIVIYWKTKKTFGIDEKFRKRGIGTKILKKAIEKIKKNEEIKEIVLHVKKTNINAISFYKKFGFKKKEVIENYYSINKSIYDGILMVFEI</sequence>
<evidence type="ECO:0000256" key="8">
    <source>
        <dbReference type="ARBA" id="ARBA00026144"/>
    </source>
</evidence>
<keyword evidence="4" id="KW-0156">Chromatin regulator</keyword>
<dbReference type="PROSITE" id="PS51186">
    <property type="entry name" value="GNAT"/>
    <property type="match status" value="1"/>
</dbReference>
<feature type="domain" description="N-acetyltransferase" evidence="11">
    <location>
        <begin position="61"/>
        <end position="139"/>
    </location>
</feature>
<dbReference type="GO" id="GO:0000139">
    <property type="term" value="C:Golgi membrane"/>
    <property type="evidence" value="ECO:0007669"/>
    <property type="project" value="TreeGrafter"/>
</dbReference>
<evidence type="ECO:0000256" key="7">
    <source>
        <dbReference type="ARBA" id="ARBA00026111"/>
    </source>
</evidence>
<accession>A0A9Q0LDY3</accession>
<proteinExistence type="inferred from homology"/>
<organism evidence="12 13">
    <name type="scientific">Anaeramoeba ignava</name>
    <name type="common">Anaerobic marine amoeba</name>
    <dbReference type="NCBI Taxonomy" id="1746090"/>
    <lineage>
        <taxon>Eukaryota</taxon>
        <taxon>Metamonada</taxon>
        <taxon>Anaeramoebidae</taxon>
        <taxon>Anaeramoeba</taxon>
    </lineage>
</organism>
<evidence type="ECO:0000256" key="6">
    <source>
        <dbReference type="ARBA" id="ARBA00025774"/>
    </source>
</evidence>
<evidence type="ECO:0000313" key="12">
    <source>
        <dbReference type="EMBL" id="KAJ5070140.1"/>
    </source>
</evidence>
<dbReference type="Pfam" id="PF00583">
    <property type="entry name" value="Acetyltransf_1"/>
    <property type="match status" value="1"/>
</dbReference>
<protein>
    <recommendedName>
        <fullName evidence="8">N-alpha-acetyltransferase 60</fullName>
        <ecNumber evidence="7">2.3.1.259</ecNumber>
        <ecNumber evidence="1">2.3.1.48</ecNumber>
    </recommendedName>
</protein>
<name>A0A9Q0LDY3_ANAIG</name>
<dbReference type="InterPro" id="IPR000182">
    <property type="entry name" value="GNAT_dom"/>
</dbReference>
<dbReference type="PANTHER" id="PTHR14744:SF15">
    <property type="entry name" value="N-ALPHA-ACETYLTRANSFERASE 60"/>
    <property type="match status" value="1"/>
</dbReference>
<keyword evidence="13" id="KW-1185">Reference proteome</keyword>
<evidence type="ECO:0000259" key="11">
    <source>
        <dbReference type="PROSITE" id="PS51186"/>
    </source>
</evidence>
<dbReference type="GO" id="GO:0120518">
    <property type="term" value="F:protein N-terminal-methionine acetyltransferase activity"/>
    <property type="evidence" value="ECO:0007669"/>
    <property type="project" value="UniProtKB-EC"/>
</dbReference>
<comment type="catalytic activity">
    <reaction evidence="10">
        <text>N-terminal L-methionyl-[transmembrane protein] + acetyl-CoA = N-terminal N(alpha)-acetyl-L-methionyl-[transmembrane protein] + CoA + H(+)</text>
        <dbReference type="Rhea" id="RHEA:50604"/>
        <dbReference type="Rhea" id="RHEA-COMP:12745"/>
        <dbReference type="Rhea" id="RHEA-COMP:12746"/>
        <dbReference type="ChEBI" id="CHEBI:15378"/>
        <dbReference type="ChEBI" id="CHEBI:57287"/>
        <dbReference type="ChEBI" id="CHEBI:57288"/>
        <dbReference type="ChEBI" id="CHEBI:64731"/>
        <dbReference type="ChEBI" id="CHEBI:133414"/>
        <dbReference type="EC" id="2.3.1.259"/>
    </reaction>
</comment>
<comment type="caution">
    <text evidence="12">The sequence shown here is derived from an EMBL/GenBank/DDBJ whole genome shotgun (WGS) entry which is preliminary data.</text>
</comment>
<keyword evidence="2" id="KW-0808">Transferase</keyword>
<dbReference type="GO" id="GO:0007059">
    <property type="term" value="P:chromosome segregation"/>
    <property type="evidence" value="ECO:0007669"/>
    <property type="project" value="UniProtKB-KW"/>
</dbReference>
<comment type="similarity">
    <text evidence="6">Belongs to the acetyltransferase family. NAA60 subfamily.</text>
</comment>
<evidence type="ECO:0000256" key="3">
    <source>
        <dbReference type="ARBA" id="ARBA00022829"/>
    </source>
</evidence>
<dbReference type="InterPro" id="IPR016181">
    <property type="entry name" value="Acyl_CoA_acyltransferase"/>
</dbReference>
<dbReference type="SUPFAM" id="SSF55729">
    <property type="entry name" value="Acyl-CoA N-acyltransferases (Nat)"/>
    <property type="match status" value="1"/>
</dbReference>
<dbReference type="InterPro" id="IPR045141">
    <property type="entry name" value="NAA60-like"/>
</dbReference>
<evidence type="ECO:0000313" key="13">
    <source>
        <dbReference type="Proteomes" id="UP001149090"/>
    </source>
</evidence>
<dbReference type="Gene3D" id="3.40.630.30">
    <property type="match status" value="1"/>
</dbReference>